<name>K1QE70_MAGGI</name>
<evidence type="ECO:0000256" key="2">
    <source>
        <dbReference type="ARBA" id="ARBA00005585"/>
    </source>
</evidence>
<evidence type="ECO:0000256" key="1">
    <source>
        <dbReference type="ARBA" id="ARBA00004141"/>
    </source>
</evidence>
<evidence type="ECO:0000256" key="4">
    <source>
        <dbReference type="ARBA" id="ARBA00022989"/>
    </source>
</evidence>
<dbReference type="PRINTS" id="PR00702">
    <property type="entry name" value="ACRIFLAVINRP"/>
</dbReference>
<dbReference type="InParanoid" id="K1QE70"/>
<dbReference type="GO" id="GO:0016020">
    <property type="term" value="C:membrane"/>
    <property type="evidence" value="ECO:0007669"/>
    <property type="project" value="UniProtKB-SubCell"/>
</dbReference>
<keyword evidence="6" id="KW-0325">Glycoprotein</keyword>
<proteinExistence type="inferred from homology"/>
<gene>
    <name evidence="7" type="ORF">CGI_10007478</name>
</gene>
<dbReference type="InterPro" id="IPR051697">
    <property type="entry name" value="Patched_domain-protein"/>
</dbReference>
<dbReference type="PANTHER" id="PTHR10796:SF92">
    <property type="entry name" value="PATCHED-RELATED, ISOFORM A"/>
    <property type="match status" value="1"/>
</dbReference>
<dbReference type="InterPro" id="IPR000731">
    <property type="entry name" value="SSD"/>
</dbReference>
<evidence type="ECO:0000313" key="7">
    <source>
        <dbReference type="EMBL" id="EKC19821.1"/>
    </source>
</evidence>
<dbReference type="Pfam" id="PF02460">
    <property type="entry name" value="Patched"/>
    <property type="match status" value="1"/>
</dbReference>
<dbReference type="InterPro" id="IPR003392">
    <property type="entry name" value="PTHD_SSD"/>
</dbReference>
<dbReference type="GO" id="GO:0022857">
    <property type="term" value="F:transmembrane transporter activity"/>
    <property type="evidence" value="ECO:0007669"/>
    <property type="project" value="InterPro"/>
</dbReference>
<comment type="subcellular location">
    <subcellularLocation>
        <location evidence="1">Membrane</location>
        <topology evidence="1">Multi-pass membrane protein</topology>
    </subcellularLocation>
</comment>
<dbReference type="PROSITE" id="PS50156">
    <property type="entry name" value="SSD"/>
    <property type="match status" value="1"/>
</dbReference>
<dbReference type="EMBL" id="JH817009">
    <property type="protein sequence ID" value="EKC19821.1"/>
    <property type="molecule type" value="Genomic_DNA"/>
</dbReference>
<evidence type="ECO:0000256" key="3">
    <source>
        <dbReference type="ARBA" id="ARBA00022692"/>
    </source>
</evidence>
<keyword evidence="3" id="KW-0812">Transmembrane</keyword>
<organism evidence="7">
    <name type="scientific">Magallana gigas</name>
    <name type="common">Pacific oyster</name>
    <name type="synonym">Crassostrea gigas</name>
    <dbReference type="NCBI Taxonomy" id="29159"/>
    <lineage>
        <taxon>Eukaryota</taxon>
        <taxon>Metazoa</taxon>
        <taxon>Spiralia</taxon>
        <taxon>Lophotrochozoa</taxon>
        <taxon>Mollusca</taxon>
        <taxon>Bivalvia</taxon>
        <taxon>Autobranchia</taxon>
        <taxon>Pteriomorphia</taxon>
        <taxon>Ostreida</taxon>
        <taxon>Ostreoidea</taxon>
        <taxon>Ostreidae</taxon>
        <taxon>Magallana</taxon>
    </lineage>
</organism>
<accession>K1QE70</accession>
<dbReference type="SUPFAM" id="SSF82866">
    <property type="entry name" value="Multidrug efflux transporter AcrB transmembrane domain"/>
    <property type="match status" value="2"/>
</dbReference>
<dbReference type="Pfam" id="PF00873">
    <property type="entry name" value="ACR_tran"/>
    <property type="match status" value="1"/>
</dbReference>
<comment type="similarity">
    <text evidence="2">Belongs to the patched family.</text>
</comment>
<sequence length="381" mass="42216">MACGLEFTTVAGVIPFLIIGIGIDDMFILLSGMAGAPPLYKSTVEERMAFMLKKGGVAITITSVTDMIAFIIGASAVFVSIKIFCLYTAVAVFFCYLNQLFILCPAIAINECRTEQKRHFCCCTQRVKSKEIYKRKSKSRCFIQCFAGHQPKSREDVESPLEKYPKKVISLILRYKPGKVSVAVVFLAYIVSSIYGALNLKQGLDVHNLVSKDSYYYTYGVWDTTYFTSDPMVTTVGITLAVVLLVKYFFMPNIVVGVVVALTLLSIIVGIFGYMFYWDLSLNSMTMIHLVMSVGFSVDFSVHICHAFLSLQSNDRDKVLEKAIDATGGPILNAAFSSMLGVAILIFSDSYAFFCFELEFDSSSVSSGTEHVSPNQDEEKQ</sequence>
<reference evidence="7" key="1">
    <citation type="journal article" date="2012" name="Nature">
        <title>The oyster genome reveals stress adaptation and complexity of shell formation.</title>
        <authorList>
            <person name="Zhang G."/>
            <person name="Fang X."/>
            <person name="Guo X."/>
            <person name="Li L."/>
            <person name="Luo R."/>
            <person name="Xu F."/>
            <person name="Yang P."/>
            <person name="Zhang L."/>
            <person name="Wang X."/>
            <person name="Qi H."/>
            <person name="Xiong Z."/>
            <person name="Que H."/>
            <person name="Xie Y."/>
            <person name="Holland P.W."/>
            <person name="Paps J."/>
            <person name="Zhu Y."/>
            <person name="Wu F."/>
            <person name="Chen Y."/>
            <person name="Wang J."/>
            <person name="Peng C."/>
            <person name="Meng J."/>
            <person name="Yang L."/>
            <person name="Liu J."/>
            <person name="Wen B."/>
            <person name="Zhang N."/>
            <person name="Huang Z."/>
            <person name="Zhu Q."/>
            <person name="Feng Y."/>
            <person name="Mount A."/>
            <person name="Hedgecock D."/>
            <person name="Xu Z."/>
            <person name="Liu Y."/>
            <person name="Domazet-Loso T."/>
            <person name="Du Y."/>
            <person name="Sun X."/>
            <person name="Zhang S."/>
            <person name="Liu B."/>
            <person name="Cheng P."/>
            <person name="Jiang X."/>
            <person name="Li J."/>
            <person name="Fan D."/>
            <person name="Wang W."/>
            <person name="Fu W."/>
            <person name="Wang T."/>
            <person name="Wang B."/>
            <person name="Zhang J."/>
            <person name="Peng Z."/>
            <person name="Li Y."/>
            <person name="Li N."/>
            <person name="Wang J."/>
            <person name="Chen M."/>
            <person name="He Y."/>
            <person name="Tan F."/>
            <person name="Song X."/>
            <person name="Zheng Q."/>
            <person name="Huang R."/>
            <person name="Yang H."/>
            <person name="Du X."/>
            <person name="Chen L."/>
            <person name="Yang M."/>
            <person name="Gaffney P.M."/>
            <person name="Wang S."/>
            <person name="Luo L."/>
            <person name="She Z."/>
            <person name="Ming Y."/>
            <person name="Huang W."/>
            <person name="Zhang S."/>
            <person name="Huang B."/>
            <person name="Zhang Y."/>
            <person name="Qu T."/>
            <person name="Ni P."/>
            <person name="Miao G."/>
            <person name="Wang J."/>
            <person name="Wang Q."/>
            <person name="Steinberg C.E."/>
            <person name="Wang H."/>
            <person name="Li N."/>
            <person name="Qian L."/>
            <person name="Zhang G."/>
            <person name="Li Y."/>
            <person name="Yang H."/>
            <person name="Liu X."/>
            <person name="Wang J."/>
            <person name="Yin Y."/>
            <person name="Wang J."/>
        </authorList>
    </citation>
    <scope>NUCLEOTIDE SEQUENCE [LARGE SCALE GENOMIC DNA]</scope>
    <source>
        <strain evidence="7">05x7-T-G4-1.051#20</strain>
    </source>
</reference>
<dbReference type="Gene3D" id="1.20.1640.10">
    <property type="entry name" value="Multidrug efflux transporter AcrB transmembrane domain"/>
    <property type="match status" value="2"/>
</dbReference>
<protein>
    <submittedName>
        <fullName evidence="7">Patched domain-containing protein 3</fullName>
    </submittedName>
</protein>
<dbReference type="PANTHER" id="PTHR10796">
    <property type="entry name" value="PATCHED-RELATED"/>
    <property type="match status" value="1"/>
</dbReference>
<keyword evidence="5" id="KW-0472">Membrane</keyword>
<dbReference type="HOGENOM" id="CLU_726174_0_0_1"/>
<evidence type="ECO:0000256" key="5">
    <source>
        <dbReference type="ARBA" id="ARBA00023136"/>
    </source>
</evidence>
<dbReference type="InterPro" id="IPR001036">
    <property type="entry name" value="Acrflvin-R"/>
</dbReference>
<keyword evidence="4" id="KW-1133">Transmembrane helix</keyword>
<dbReference type="AlphaFoldDB" id="K1QE70"/>
<evidence type="ECO:0000256" key="6">
    <source>
        <dbReference type="ARBA" id="ARBA00023180"/>
    </source>
</evidence>